<organism evidence="3 4">
    <name type="scientific">Echinops telfairi</name>
    <name type="common">Lesser hedgehog tenrec</name>
    <dbReference type="NCBI Taxonomy" id="9371"/>
    <lineage>
        <taxon>Eukaryota</taxon>
        <taxon>Metazoa</taxon>
        <taxon>Chordata</taxon>
        <taxon>Craniata</taxon>
        <taxon>Vertebrata</taxon>
        <taxon>Euteleostomi</taxon>
        <taxon>Mammalia</taxon>
        <taxon>Eutheria</taxon>
        <taxon>Afrotheria</taxon>
        <taxon>Tenrecidae</taxon>
        <taxon>Tenrecinae</taxon>
        <taxon>Echinops</taxon>
    </lineage>
</organism>
<dbReference type="PROSITE" id="PS50838">
    <property type="entry name" value="MAGE"/>
    <property type="match status" value="1"/>
</dbReference>
<evidence type="ECO:0000313" key="3">
    <source>
        <dbReference type="Proteomes" id="UP000694863"/>
    </source>
</evidence>
<keyword evidence="3" id="KW-1185">Reference proteome</keyword>
<sequence>MPRGQKSKLRAREKRRQTRDENRNKEVPRSAAEAAAAAAENAPSASEEPTQSSPTAGSPSSSQELQSTQGTTTSEAAASATRASGDASSAGEEGPSSEKAFPATENLYKTAVDRKVVMLVHYLLHKYQMKQPVTKCQILRHVLQMYRRSFPEILRRAGEHLELIFGLDIKEVDTIQHTYVLVNKMESSYSEGMGEDIGVPKTGLLMTILGVIFTNGNSASEEKVWQVLHIMGLRAGRNHFIFGEPKKLITKDFVEQMYLEYQQVPNSDPPRYEFLWGPRSYAETTKMKVLEFVAKIHNTTSRAFPCLYEEALKDEEQRAEARMKPKAQYQALTGSVSSHK</sequence>
<feature type="compositionally biased region" description="Basic residues" evidence="1">
    <location>
        <begin position="1"/>
        <end position="17"/>
    </location>
</feature>
<protein>
    <submittedName>
        <fullName evidence="4">Melanoma-associated antigen B10-like</fullName>
    </submittedName>
</protein>
<dbReference type="InterPro" id="IPR041898">
    <property type="entry name" value="MAGE_WH1"/>
</dbReference>
<evidence type="ECO:0000313" key="4">
    <source>
        <dbReference type="RefSeq" id="XP_004713945.1"/>
    </source>
</evidence>
<dbReference type="InterPro" id="IPR002190">
    <property type="entry name" value="MHD_dom"/>
</dbReference>
<accession>A0ABM0J3E3</accession>
<dbReference type="Gene3D" id="1.10.10.1200">
    <property type="entry name" value="MAGE homology domain, winged helix WH1 motif"/>
    <property type="match status" value="1"/>
</dbReference>
<reference evidence="4" key="1">
    <citation type="submission" date="2025-08" db="UniProtKB">
        <authorList>
            <consortium name="RefSeq"/>
        </authorList>
    </citation>
    <scope>IDENTIFICATION</scope>
</reference>
<dbReference type="InterPro" id="IPR037445">
    <property type="entry name" value="MAGE"/>
</dbReference>
<feature type="region of interest" description="Disordered" evidence="1">
    <location>
        <begin position="1"/>
        <end position="101"/>
    </location>
</feature>
<feature type="domain" description="MAGE" evidence="2">
    <location>
        <begin position="112"/>
        <end position="311"/>
    </location>
</feature>
<dbReference type="InterPro" id="IPR041899">
    <property type="entry name" value="MAGE_WH2"/>
</dbReference>
<dbReference type="SMART" id="SM01373">
    <property type="entry name" value="MAGE"/>
    <property type="match status" value="1"/>
</dbReference>
<dbReference type="Gene3D" id="1.10.10.1210">
    <property type="entry name" value="MAGE homology domain, winged helix WH2 motif"/>
    <property type="match status" value="1"/>
</dbReference>
<dbReference type="PANTHER" id="PTHR11736">
    <property type="entry name" value="MELANOMA-ASSOCIATED ANTIGEN MAGE ANTIGEN"/>
    <property type="match status" value="1"/>
</dbReference>
<evidence type="ECO:0000259" key="2">
    <source>
        <dbReference type="PROSITE" id="PS50838"/>
    </source>
</evidence>
<dbReference type="PANTHER" id="PTHR11736:SF36">
    <property type="entry name" value="MELANOMA-ASSOCIATED ANTIGEN B10"/>
    <property type="match status" value="1"/>
</dbReference>
<feature type="compositionally biased region" description="Basic and acidic residues" evidence="1">
    <location>
        <begin position="18"/>
        <end position="28"/>
    </location>
</feature>
<dbReference type="SMART" id="SM01392">
    <property type="entry name" value="MAGE_N"/>
    <property type="match status" value="1"/>
</dbReference>
<proteinExistence type="predicted"/>
<dbReference type="Pfam" id="PF01454">
    <property type="entry name" value="MAGE"/>
    <property type="match status" value="1"/>
</dbReference>
<dbReference type="InterPro" id="IPR021072">
    <property type="entry name" value="MAGE_N"/>
</dbReference>
<evidence type="ECO:0000256" key="1">
    <source>
        <dbReference type="SAM" id="MobiDB-lite"/>
    </source>
</evidence>
<dbReference type="Pfam" id="PF12440">
    <property type="entry name" value="MAGE_N"/>
    <property type="match status" value="1"/>
</dbReference>
<feature type="compositionally biased region" description="Low complexity" evidence="1">
    <location>
        <begin position="30"/>
        <end position="98"/>
    </location>
</feature>
<gene>
    <name evidence="4" type="primary">LOC101643126</name>
</gene>
<name>A0ABM0J3E3_ECHTE</name>
<dbReference type="GeneID" id="101643126"/>
<dbReference type="Proteomes" id="UP000694863">
    <property type="component" value="Unplaced"/>
</dbReference>
<dbReference type="RefSeq" id="XP_004713945.1">
    <property type="nucleotide sequence ID" value="XM_004713888.1"/>
</dbReference>